<accession>A0A7K0GNV2</accession>
<gene>
    <name evidence="1" type="ORF">GKD59_23790</name>
</gene>
<sequence length="74" mass="8483">MNTGNFKNSFLKLERAEEILVEIEAKMKTDPPYLYVLETDASTHQRATLAKKNSDSLDRLVIRCGELFHNLRSA</sequence>
<dbReference type="AlphaFoldDB" id="A0A7K0GNV2"/>
<comment type="caution">
    <text evidence="1">The sequence shown here is derived from an EMBL/GenBank/DDBJ whole genome shotgun (WGS) entry which is preliminary data.</text>
</comment>
<name>A0A7K0GNV2_PARDI</name>
<protein>
    <submittedName>
        <fullName evidence="1">Uncharacterized protein</fullName>
    </submittedName>
</protein>
<evidence type="ECO:0000313" key="2">
    <source>
        <dbReference type="Proteomes" id="UP000463337"/>
    </source>
</evidence>
<evidence type="ECO:0000313" key="1">
    <source>
        <dbReference type="EMBL" id="MRY60838.1"/>
    </source>
</evidence>
<organism evidence="1 2">
    <name type="scientific">Parabacteroides distasonis</name>
    <dbReference type="NCBI Taxonomy" id="823"/>
    <lineage>
        <taxon>Bacteria</taxon>
        <taxon>Pseudomonadati</taxon>
        <taxon>Bacteroidota</taxon>
        <taxon>Bacteroidia</taxon>
        <taxon>Bacteroidales</taxon>
        <taxon>Tannerellaceae</taxon>
        <taxon>Parabacteroides</taxon>
    </lineage>
</organism>
<feature type="non-terminal residue" evidence="1">
    <location>
        <position position="74"/>
    </location>
</feature>
<dbReference type="Proteomes" id="UP000463337">
    <property type="component" value="Unassembled WGS sequence"/>
</dbReference>
<proteinExistence type="predicted"/>
<dbReference type="EMBL" id="WKLT01000191">
    <property type="protein sequence ID" value="MRY60838.1"/>
    <property type="molecule type" value="Genomic_DNA"/>
</dbReference>
<reference evidence="1 2" key="1">
    <citation type="journal article" date="2019" name="Nat. Med.">
        <title>A library of human gut bacterial isolates paired with longitudinal multiomics data enables mechanistic microbiome research.</title>
        <authorList>
            <person name="Poyet M."/>
            <person name="Groussin M."/>
            <person name="Gibbons S.M."/>
            <person name="Avila-Pacheco J."/>
            <person name="Jiang X."/>
            <person name="Kearney S.M."/>
            <person name="Perrotta A.R."/>
            <person name="Berdy B."/>
            <person name="Zhao S."/>
            <person name="Lieberman T.D."/>
            <person name="Swanson P.K."/>
            <person name="Smith M."/>
            <person name="Roesemann S."/>
            <person name="Alexander J.E."/>
            <person name="Rich S.A."/>
            <person name="Livny J."/>
            <person name="Vlamakis H."/>
            <person name="Clish C."/>
            <person name="Bullock K."/>
            <person name="Deik A."/>
            <person name="Scott J."/>
            <person name="Pierce K.A."/>
            <person name="Xavier R.J."/>
            <person name="Alm E.J."/>
        </authorList>
    </citation>
    <scope>NUCLEOTIDE SEQUENCE [LARGE SCALE GENOMIC DNA]</scope>
    <source>
        <strain evidence="1 2">BIOML-A41</strain>
    </source>
</reference>